<dbReference type="GO" id="GO:0005524">
    <property type="term" value="F:ATP binding"/>
    <property type="evidence" value="ECO:0007669"/>
    <property type="project" value="UniProtKB-KW"/>
</dbReference>
<sequence length="259" mass="29416">MTNWMEFHHFTCKKSVTTIVTLDHLSISKGQIIGIMGENGTGKSTLLKAMSLLEPPAAGTMIYKGKSINITTPPLSIRREWACVFQHSYRFVGTVFENVEIGLKIRKVRKKDRYKRVMMWLDKFKIPHLANVQAHKLSGGEAQRMNLARAFVLEPSVLFLDEPFSALDFPIKMVLLEELQQVLTETCTTTFLISHDLTDIEFLASHLLYLYNGKVTDKGRIHDVLLSPSPQLKSFLHPWHKARSSQSLIPSSQSLSSEF</sequence>
<evidence type="ECO:0000313" key="5">
    <source>
        <dbReference type="EMBL" id="PYZ94066.1"/>
    </source>
</evidence>
<dbReference type="InterPro" id="IPR027417">
    <property type="entry name" value="P-loop_NTPase"/>
</dbReference>
<reference evidence="5 6" key="1">
    <citation type="submission" date="2017-10" db="EMBL/GenBank/DDBJ databases">
        <title>Bacillus sp. nov., a halophilic bacterium isolated from a Keqin Lake.</title>
        <authorList>
            <person name="Wang H."/>
        </authorList>
    </citation>
    <scope>NUCLEOTIDE SEQUENCE [LARGE SCALE GENOMIC DNA]</scope>
    <source>
        <strain evidence="5 6">KQ-12</strain>
    </source>
</reference>
<dbReference type="EMBL" id="PDOD01000001">
    <property type="protein sequence ID" value="PYZ94066.1"/>
    <property type="molecule type" value="Genomic_DNA"/>
</dbReference>
<feature type="domain" description="ABC transporter" evidence="4">
    <location>
        <begin position="5"/>
        <end position="237"/>
    </location>
</feature>
<keyword evidence="3" id="KW-0067">ATP-binding</keyword>
<dbReference type="RefSeq" id="WP_110607701.1">
    <property type="nucleotide sequence ID" value="NZ_PDOD01000001.1"/>
</dbReference>
<keyword evidence="1" id="KW-0813">Transport</keyword>
<evidence type="ECO:0000256" key="2">
    <source>
        <dbReference type="ARBA" id="ARBA00022741"/>
    </source>
</evidence>
<evidence type="ECO:0000259" key="4">
    <source>
        <dbReference type="PROSITE" id="PS50893"/>
    </source>
</evidence>
<gene>
    <name evidence="5" type="ORF">CR194_00555</name>
</gene>
<dbReference type="PANTHER" id="PTHR42781">
    <property type="entry name" value="SPERMIDINE/PUTRESCINE IMPORT ATP-BINDING PROTEIN POTA"/>
    <property type="match status" value="1"/>
</dbReference>
<keyword evidence="6" id="KW-1185">Reference proteome</keyword>
<dbReference type="OrthoDB" id="9780431at2"/>
<dbReference type="SUPFAM" id="SSF52540">
    <property type="entry name" value="P-loop containing nucleoside triphosphate hydrolases"/>
    <property type="match status" value="1"/>
</dbReference>
<evidence type="ECO:0000256" key="1">
    <source>
        <dbReference type="ARBA" id="ARBA00022448"/>
    </source>
</evidence>
<dbReference type="PROSITE" id="PS50893">
    <property type="entry name" value="ABC_TRANSPORTER_2"/>
    <property type="match status" value="1"/>
</dbReference>
<accession>A0A323TIN5</accession>
<dbReference type="InterPro" id="IPR017871">
    <property type="entry name" value="ABC_transporter-like_CS"/>
</dbReference>
<comment type="caution">
    <text evidence="5">The sequence shown here is derived from an EMBL/GenBank/DDBJ whole genome shotgun (WGS) entry which is preliminary data.</text>
</comment>
<keyword evidence="2" id="KW-0547">Nucleotide-binding</keyword>
<dbReference type="InterPro" id="IPR050093">
    <property type="entry name" value="ABC_SmlMolc_Importer"/>
</dbReference>
<organism evidence="5 6">
    <name type="scientific">Salipaludibacillus keqinensis</name>
    <dbReference type="NCBI Taxonomy" id="2045207"/>
    <lineage>
        <taxon>Bacteria</taxon>
        <taxon>Bacillati</taxon>
        <taxon>Bacillota</taxon>
        <taxon>Bacilli</taxon>
        <taxon>Bacillales</taxon>
        <taxon>Bacillaceae</taxon>
    </lineage>
</organism>
<dbReference type="SMART" id="SM00382">
    <property type="entry name" value="AAA"/>
    <property type="match status" value="1"/>
</dbReference>
<evidence type="ECO:0000256" key="3">
    <source>
        <dbReference type="ARBA" id="ARBA00022840"/>
    </source>
</evidence>
<dbReference type="PROSITE" id="PS00211">
    <property type="entry name" value="ABC_TRANSPORTER_1"/>
    <property type="match status" value="1"/>
</dbReference>
<dbReference type="Pfam" id="PF00005">
    <property type="entry name" value="ABC_tran"/>
    <property type="match status" value="1"/>
</dbReference>
<protein>
    <submittedName>
        <fullName evidence="5">ABC transporter</fullName>
    </submittedName>
</protein>
<evidence type="ECO:0000313" key="6">
    <source>
        <dbReference type="Proteomes" id="UP000248214"/>
    </source>
</evidence>
<dbReference type="AlphaFoldDB" id="A0A323TIN5"/>
<dbReference type="InterPro" id="IPR003439">
    <property type="entry name" value="ABC_transporter-like_ATP-bd"/>
</dbReference>
<name>A0A323TIN5_9BACI</name>
<dbReference type="Gene3D" id="3.40.50.300">
    <property type="entry name" value="P-loop containing nucleotide triphosphate hydrolases"/>
    <property type="match status" value="1"/>
</dbReference>
<dbReference type="Proteomes" id="UP000248214">
    <property type="component" value="Unassembled WGS sequence"/>
</dbReference>
<proteinExistence type="predicted"/>
<dbReference type="GO" id="GO:0016887">
    <property type="term" value="F:ATP hydrolysis activity"/>
    <property type="evidence" value="ECO:0007669"/>
    <property type="project" value="InterPro"/>
</dbReference>
<dbReference type="PANTHER" id="PTHR42781:SF4">
    <property type="entry name" value="SPERMIDINE_PUTRESCINE IMPORT ATP-BINDING PROTEIN POTA"/>
    <property type="match status" value="1"/>
</dbReference>
<dbReference type="InterPro" id="IPR003593">
    <property type="entry name" value="AAA+_ATPase"/>
</dbReference>